<dbReference type="STRING" id="13249.T1HVZ7"/>
<dbReference type="EMBL" id="ACPB03014551">
    <property type="status" value="NOT_ANNOTATED_CDS"/>
    <property type="molecule type" value="Genomic_DNA"/>
</dbReference>
<evidence type="ECO:0000259" key="2">
    <source>
        <dbReference type="Pfam" id="PF00135"/>
    </source>
</evidence>
<dbReference type="InterPro" id="IPR002018">
    <property type="entry name" value="CarbesteraseB"/>
</dbReference>
<dbReference type="Pfam" id="PF00135">
    <property type="entry name" value="COesterase"/>
    <property type="match status" value="1"/>
</dbReference>
<keyword evidence="4" id="KW-1185">Reference proteome</keyword>
<protein>
    <submittedName>
        <fullName evidence="3">Carboxylesterase type B domain-containing protein</fullName>
    </submittedName>
</protein>
<dbReference type="EnsemblMetazoa" id="RPRC008217-RA">
    <property type="protein sequence ID" value="RPRC008217-PA"/>
    <property type="gene ID" value="RPRC008217"/>
</dbReference>
<dbReference type="EMBL" id="ACPB03014552">
    <property type="status" value="NOT_ANNOTATED_CDS"/>
    <property type="molecule type" value="Genomic_DNA"/>
</dbReference>
<evidence type="ECO:0000313" key="4">
    <source>
        <dbReference type="Proteomes" id="UP000015103"/>
    </source>
</evidence>
<proteinExistence type="predicted"/>
<sequence>MMYEDTAQNPNEITNKLKAFYFNNQTITNLLFKNLTDMFSDIFFLWPMIKSLQLHKGPQYVFYFDYLGQTSGQEVLATRRVLRGATHSDETIYIWKNNNPFSVQPPTTRTDLRLSHLFVNLLVNFATY</sequence>
<feature type="domain" description="Carboxylesterase type B" evidence="2">
    <location>
        <begin position="3"/>
        <end position="128"/>
    </location>
</feature>
<dbReference type="VEuPathDB" id="VectorBase:RPRC008217"/>
<dbReference type="HOGENOM" id="CLU_093709_0_0_1"/>
<dbReference type="InterPro" id="IPR029058">
    <property type="entry name" value="AB_hydrolase_fold"/>
</dbReference>
<name>T1HVZ7_RHOPR</name>
<evidence type="ECO:0000256" key="1">
    <source>
        <dbReference type="ARBA" id="ARBA00023180"/>
    </source>
</evidence>
<dbReference type="AlphaFoldDB" id="T1HVZ7"/>
<evidence type="ECO:0000313" key="3">
    <source>
        <dbReference type="EnsemblMetazoa" id="RPRC008217-PA"/>
    </source>
</evidence>
<organism evidence="3 4">
    <name type="scientific">Rhodnius prolixus</name>
    <name type="common">Triatomid bug</name>
    <dbReference type="NCBI Taxonomy" id="13249"/>
    <lineage>
        <taxon>Eukaryota</taxon>
        <taxon>Metazoa</taxon>
        <taxon>Ecdysozoa</taxon>
        <taxon>Arthropoda</taxon>
        <taxon>Hexapoda</taxon>
        <taxon>Insecta</taxon>
        <taxon>Pterygota</taxon>
        <taxon>Neoptera</taxon>
        <taxon>Paraneoptera</taxon>
        <taxon>Hemiptera</taxon>
        <taxon>Heteroptera</taxon>
        <taxon>Panheteroptera</taxon>
        <taxon>Cimicomorpha</taxon>
        <taxon>Reduviidae</taxon>
        <taxon>Triatominae</taxon>
        <taxon>Rhodnius</taxon>
    </lineage>
</organism>
<dbReference type="Proteomes" id="UP000015103">
    <property type="component" value="Unassembled WGS sequence"/>
</dbReference>
<dbReference type="SUPFAM" id="SSF53474">
    <property type="entry name" value="alpha/beta-Hydrolases"/>
    <property type="match status" value="1"/>
</dbReference>
<dbReference type="Gene3D" id="3.40.50.1820">
    <property type="entry name" value="alpha/beta hydrolase"/>
    <property type="match status" value="1"/>
</dbReference>
<accession>T1HVZ7</accession>
<reference evidence="3" key="1">
    <citation type="submission" date="2015-05" db="UniProtKB">
        <authorList>
            <consortium name="EnsemblMetazoa"/>
        </authorList>
    </citation>
    <scope>IDENTIFICATION</scope>
</reference>
<keyword evidence="1" id="KW-0325">Glycoprotein</keyword>
<dbReference type="InParanoid" id="T1HVZ7"/>